<dbReference type="PANTHER" id="PTHR44240:SF10">
    <property type="entry name" value="J DOMAIN-CONTAINING PROTEIN"/>
    <property type="match status" value="1"/>
</dbReference>
<dbReference type="Gramene" id="Ma04_t22260.1">
    <property type="protein sequence ID" value="Ma04_p22260.1"/>
    <property type="gene ID" value="Ma04_g22260"/>
</dbReference>
<evidence type="ECO:0000313" key="4">
    <source>
        <dbReference type="Proteomes" id="UP000012960"/>
    </source>
</evidence>
<reference evidence="2" key="1">
    <citation type="submission" date="2021-03" db="EMBL/GenBank/DDBJ databases">
        <authorList>
            <consortium name="Genoscope - CEA"/>
            <person name="William W."/>
        </authorList>
    </citation>
    <scope>NUCLEOTIDE SEQUENCE</scope>
    <source>
        <strain evidence="2">Doubled-haploid Pahang</strain>
    </source>
</reference>
<dbReference type="CDD" id="cd06257">
    <property type="entry name" value="DnaJ"/>
    <property type="match status" value="1"/>
</dbReference>
<dbReference type="EMBL" id="HG996469">
    <property type="protein sequence ID" value="CAG1843038.1"/>
    <property type="molecule type" value="Genomic_DNA"/>
</dbReference>
<evidence type="ECO:0000259" key="1">
    <source>
        <dbReference type="PROSITE" id="PS50076"/>
    </source>
</evidence>
<dbReference type="OrthoDB" id="445556at2759"/>
<feature type="domain" description="J" evidence="1">
    <location>
        <begin position="47"/>
        <end position="108"/>
    </location>
</feature>
<sequence>MVSPHSLSSSQFLGLRVALPPRPNAGAAVSPQSLTVAAALSSSAASSLYEVLGVPASASGQEIKAAYRRLALECHPDVGASADQFLRVHAAYSTLSDPDKRADYDRRLVDSAASAAAAALDRRRRSTYSRSTSFSCGGRRTWETDQCW</sequence>
<dbReference type="InterPro" id="IPR052276">
    <property type="entry name" value="Diphthamide-biosynth_chaperone"/>
</dbReference>
<dbReference type="Gene3D" id="1.10.287.110">
    <property type="entry name" value="DnaJ domain"/>
    <property type="match status" value="1"/>
</dbReference>
<gene>
    <name evidence="2" type="ORF">GSMUA_128330.1</name>
</gene>
<dbReference type="SUPFAM" id="SSF46565">
    <property type="entry name" value="Chaperone J-domain"/>
    <property type="match status" value="1"/>
</dbReference>
<dbReference type="SMART" id="SM00271">
    <property type="entry name" value="DnaJ"/>
    <property type="match status" value="1"/>
</dbReference>
<protein>
    <submittedName>
        <fullName evidence="2">(wild Malaysian banana) hypothetical protein</fullName>
    </submittedName>
</protein>
<dbReference type="AlphaFoldDB" id="A0A804ISK2"/>
<dbReference type="EnsemblPlants" id="Ma04_t22260.1">
    <property type="protein sequence ID" value="Ma04_p22260.1"/>
    <property type="gene ID" value="Ma04_g22260"/>
</dbReference>
<dbReference type="Proteomes" id="UP000012960">
    <property type="component" value="Unplaced"/>
</dbReference>
<evidence type="ECO:0000313" key="3">
    <source>
        <dbReference type="EnsemblPlants" id="Ma04_p22260.1"/>
    </source>
</evidence>
<dbReference type="OMA" id="HEFIKVH"/>
<dbReference type="PANTHER" id="PTHR44240">
    <property type="entry name" value="DNAJ DOMAIN (PROKARYOTIC HEAT SHOCK PROTEIN)-RELATED"/>
    <property type="match status" value="1"/>
</dbReference>
<reference evidence="3" key="2">
    <citation type="submission" date="2021-05" db="UniProtKB">
        <authorList>
            <consortium name="EnsemblPlants"/>
        </authorList>
    </citation>
    <scope>IDENTIFICATION</scope>
    <source>
        <strain evidence="3">subsp. malaccensis</strain>
    </source>
</reference>
<dbReference type="GO" id="GO:0005783">
    <property type="term" value="C:endoplasmic reticulum"/>
    <property type="evidence" value="ECO:0007669"/>
    <property type="project" value="UniProtKB-ARBA"/>
</dbReference>
<dbReference type="PRINTS" id="PR00625">
    <property type="entry name" value="JDOMAIN"/>
</dbReference>
<dbReference type="GO" id="GO:0009507">
    <property type="term" value="C:chloroplast"/>
    <property type="evidence" value="ECO:0000318"/>
    <property type="project" value="GO_Central"/>
</dbReference>
<evidence type="ECO:0000313" key="2">
    <source>
        <dbReference type="EMBL" id="CAG1843038.1"/>
    </source>
</evidence>
<keyword evidence="4" id="KW-1185">Reference proteome</keyword>
<name>A0A804ISK2_MUSAM</name>
<dbReference type="InterPro" id="IPR001623">
    <property type="entry name" value="DnaJ_domain"/>
</dbReference>
<dbReference type="InterPro" id="IPR036869">
    <property type="entry name" value="J_dom_sf"/>
</dbReference>
<dbReference type="KEGG" id="mus:103977426"/>
<accession>A0A804ISK2</accession>
<organism evidence="3 4">
    <name type="scientific">Musa acuminata subsp. malaccensis</name>
    <name type="common">Wild banana</name>
    <name type="synonym">Musa malaccensis</name>
    <dbReference type="NCBI Taxonomy" id="214687"/>
    <lineage>
        <taxon>Eukaryota</taxon>
        <taxon>Viridiplantae</taxon>
        <taxon>Streptophyta</taxon>
        <taxon>Embryophyta</taxon>
        <taxon>Tracheophyta</taxon>
        <taxon>Spermatophyta</taxon>
        <taxon>Magnoliopsida</taxon>
        <taxon>Liliopsida</taxon>
        <taxon>Zingiberales</taxon>
        <taxon>Musaceae</taxon>
        <taxon>Musa</taxon>
    </lineage>
</organism>
<dbReference type="PROSITE" id="PS50076">
    <property type="entry name" value="DNAJ_2"/>
    <property type="match status" value="1"/>
</dbReference>
<dbReference type="Pfam" id="PF00226">
    <property type="entry name" value="DnaJ"/>
    <property type="match status" value="1"/>
</dbReference>
<proteinExistence type="predicted"/>